<evidence type="ECO:0000259" key="2">
    <source>
        <dbReference type="Pfam" id="PF00437"/>
    </source>
</evidence>
<dbReference type="InterPro" id="IPR001482">
    <property type="entry name" value="T2SS/T4SS_dom"/>
</dbReference>
<dbReference type="NCBIfam" id="TIGR01420">
    <property type="entry name" value="pilT_fam"/>
    <property type="match status" value="1"/>
</dbReference>
<name>A0A433S9T5_9BURK</name>
<evidence type="ECO:0000313" key="4">
    <source>
        <dbReference type="Proteomes" id="UP000286947"/>
    </source>
</evidence>
<dbReference type="GO" id="GO:0016887">
    <property type="term" value="F:ATP hydrolysis activity"/>
    <property type="evidence" value="ECO:0007669"/>
    <property type="project" value="InterPro"/>
</dbReference>
<gene>
    <name evidence="3" type="primary">pilT_3</name>
    <name evidence="3" type="ORF">CUZ56_02952</name>
</gene>
<evidence type="ECO:0000256" key="1">
    <source>
        <dbReference type="ARBA" id="ARBA00006611"/>
    </source>
</evidence>
<dbReference type="PANTHER" id="PTHR30486:SF12">
    <property type="entry name" value="TYPE IV PILUS ATPASE PILU"/>
    <property type="match status" value="1"/>
</dbReference>
<keyword evidence="4" id="KW-1185">Reference proteome</keyword>
<dbReference type="OrthoDB" id="5790493at2"/>
<sequence length="378" mass="42142">MERSQASKFIFDLLHLLIARNGSDLFITESFPPALKVDGKIFKVSEQALTAQHTAALARSIMNDHQVAEFERTRECNFAISPPDIGRFRVNAFLQRGSVGMVFRVIPSEVPTIDQLQLPQILKEMSMSKRGLIIVVGGTGSGKSTSMAAMLDWRNENSSGHIITVEDPIEFVHKHKNCIVTQREIGLDTESWDAALMNALRQAPDVVLMGEIRNRDAMELALNFSETGHLCLATLHANNANQAIERIIKFFPDEAHPQLLTDLSLNLRGLISQRLIPRQTGKGRVAAIEIMLNSPLIADLITKGEVAEMKEVMKRSRDTGMQTFDHSLYDLYEGNEITYEDALRNADSVNDLRLQIKLNSDRARQELAATPLSLGIKA</sequence>
<dbReference type="Gene3D" id="3.40.50.300">
    <property type="entry name" value="P-loop containing nucleotide triphosphate hydrolases"/>
    <property type="match status" value="1"/>
</dbReference>
<dbReference type="SUPFAM" id="SSF52540">
    <property type="entry name" value="P-loop containing nucleoside triphosphate hydrolases"/>
    <property type="match status" value="1"/>
</dbReference>
<dbReference type="Gene3D" id="3.30.450.90">
    <property type="match status" value="1"/>
</dbReference>
<dbReference type="PANTHER" id="PTHR30486">
    <property type="entry name" value="TWITCHING MOTILITY PROTEIN PILT"/>
    <property type="match status" value="1"/>
</dbReference>
<dbReference type="InterPro" id="IPR050921">
    <property type="entry name" value="T4SS_GSP_E_ATPase"/>
</dbReference>
<dbReference type="Pfam" id="PF00437">
    <property type="entry name" value="T2SSE"/>
    <property type="match status" value="1"/>
</dbReference>
<dbReference type="AlphaFoldDB" id="A0A433S9T5"/>
<accession>A0A433S9T5</accession>
<dbReference type="RefSeq" id="WP_126981105.1">
    <property type="nucleotide sequence ID" value="NZ_CAWUGC010000010.1"/>
</dbReference>
<dbReference type="EMBL" id="PQSP01000012">
    <property type="protein sequence ID" value="RUS65495.1"/>
    <property type="molecule type" value="Genomic_DNA"/>
</dbReference>
<dbReference type="GO" id="GO:0005524">
    <property type="term" value="F:ATP binding"/>
    <property type="evidence" value="ECO:0007669"/>
    <property type="project" value="InterPro"/>
</dbReference>
<feature type="domain" description="Bacterial type II secretion system protein E" evidence="2">
    <location>
        <begin position="88"/>
        <end position="285"/>
    </location>
</feature>
<dbReference type="CDD" id="cd01131">
    <property type="entry name" value="PilT"/>
    <property type="match status" value="1"/>
</dbReference>
<dbReference type="InterPro" id="IPR006321">
    <property type="entry name" value="PilT/PilU"/>
</dbReference>
<evidence type="ECO:0000313" key="3">
    <source>
        <dbReference type="EMBL" id="RUS65495.1"/>
    </source>
</evidence>
<dbReference type="InterPro" id="IPR027417">
    <property type="entry name" value="P-loop_NTPase"/>
</dbReference>
<comment type="similarity">
    <text evidence="1">Belongs to the GSP E family.</text>
</comment>
<proteinExistence type="inferred from homology"/>
<dbReference type="Proteomes" id="UP000286947">
    <property type="component" value="Unassembled WGS sequence"/>
</dbReference>
<protein>
    <submittedName>
        <fullName evidence="3">Twitching mobility protein</fullName>
    </submittedName>
</protein>
<organism evidence="3 4">
    <name type="scientific">Saezia sanguinis</name>
    <dbReference type="NCBI Taxonomy" id="1965230"/>
    <lineage>
        <taxon>Bacteria</taxon>
        <taxon>Pseudomonadati</taxon>
        <taxon>Pseudomonadota</taxon>
        <taxon>Betaproteobacteria</taxon>
        <taxon>Burkholderiales</taxon>
        <taxon>Saeziaceae</taxon>
        <taxon>Saezia</taxon>
    </lineage>
</organism>
<comment type="caution">
    <text evidence="3">The sequence shown here is derived from an EMBL/GenBank/DDBJ whole genome shotgun (WGS) entry which is preliminary data.</text>
</comment>
<reference evidence="3 4" key="1">
    <citation type="submission" date="2018-01" db="EMBL/GenBank/DDBJ databases">
        <title>Saezia sanguinis gen. nov., sp. nov., in the order Burkholderiales isolated from human blood.</title>
        <authorList>
            <person name="Medina-Pascual M.J."/>
            <person name="Valdezate S."/>
            <person name="Monzon S."/>
            <person name="Cuesta I."/>
            <person name="Carrasco G."/>
            <person name="Villalon P."/>
            <person name="Saez-Nieto J.A."/>
        </authorList>
    </citation>
    <scope>NUCLEOTIDE SEQUENCE [LARGE SCALE GENOMIC DNA]</scope>
    <source>
        <strain evidence="3 4">CNM695-12</strain>
    </source>
</reference>